<evidence type="ECO:0000259" key="1">
    <source>
        <dbReference type="Pfam" id="PF05709"/>
    </source>
</evidence>
<evidence type="ECO:0000313" key="4">
    <source>
        <dbReference type="Proteomes" id="UP001178322"/>
    </source>
</evidence>
<dbReference type="Gene3D" id="2.40.30.200">
    <property type="match status" value="1"/>
</dbReference>
<proteinExistence type="predicted"/>
<reference evidence="2" key="1">
    <citation type="submission" date="2023-05" db="EMBL/GenBank/DDBJ databases">
        <title>Comparative genomics of Bacillaceae isolates and their secondary metabolite potential.</title>
        <authorList>
            <person name="Song L."/>
            <person name="Nielsen L.J."/>
            <person name="Mohite O."/>
            <person name="Xu X."/>
            <person name="Weber T."/>
            <person name="Kovacs A.T."/>
        </authorList>
    </citation>
    <scope>NUCLEOTIDE SEQUENCE</scope>
    <source>
        <strain evidence="2">LY1</strain>
    </source>
</reference>
<protein>
    <submittedName>
        <fullName evidence="2">Phage tail family protein</fullName>
    </submittedName>
</protein>
<evidence type="ECO:0000313" key="2">
    <source>
        <dbReference type="EMBL" id="WHY50251.1"/>
    </source>
</evidence>
<name>A0AAQ3F9R6_9BACI</name>
<accession>A0AAQ3F9R6</accession>
<dbReference type="AlphaFoldDB" id="A0AAQ3F9R6"/>
<dbReference type="InterPro" id="IPR008841">
    <property type="entry name" value="Siphovirus-type_tail_N"/>
</dbReference>
<gene>
    <name evidence="3" type="ORF">QNH24_02125</name>
    <name evidence="2" type="ORF">QNH24_18225</name>
</gene>
<dbReference type="RefSeq" id="WP_283868934.1">
    <property type="nucleotide sequence ID" value="NZ_CP126101.1"/>
</dbReference>
<dbReference type="EMBL" id="CP126101">
    <property type="protein sequence ID" value="WHY52051.1"/>
    <property type="molecule type" value="Genomic_DNA"/>
</dbReference>
<dbReference type="Proteomes" id="UP001178322">
    <property type="component" value="Chromosome"/>
</dbReference>
<dbReference type="EMBL" id="CP126101">
    <property type="protein sequence ID" value="WHY50251.1"/>
    <property type="molecule type" value="Genomic_DNA"/>
</dbReference>
<sequence length="271" mass="31317">MIVQFSDGTTKDIQEYNLKRLFHRIPSLGMDHMFEPVEGRGDLVAGTQYKQRVITVTLLYIVQDICGYDLLRDELNALFTRDEAFYITFKREHWKRYKVRLAQQLEIDPNRHMNSFDITFRMDDLFAESFGTSLDLQNRGEWDEDIWGFGSGINYDTQYSYTFNTNSFVVKNIGNQTIDPRKSSLEITLKGTFNSFVQIKNNTTGDVYRFNNALSSTDTLKLSGIRTLKNSLSAFKHTNHKLLTLAPGDNNITVEGGTVNSVVFDFRFLYK</sequence>
<evidence type="ECO:0000313" key="3">
    <source>
        <dbReference type="EMBL" id="WHY52051.1"/>
    </source>
</evidence>
<feature type="domain" description="Siphovirus-type tail component RIFT-related" evidence="1">
    <location>
        <begin position="11"/>
        <end position="121"/>
    </location>
</feature>
<organism evidence="2 4">
    <name type="scientific">Lysinibacillus pakistanensis</name>
    <dbReference type="NCBI Taxonomy" id="759811"/>
    <lineage>
        <taxon>Bacteria</taxon>
        <taxon>Bacillati</taxon>
        <taxon>Bacillota</taxon>
        <taxon>Bacilli</taxon>
        <taxon>Bacillales</taxon>
        <taxon>Bacillaceae</taxon>
        <taxon>Lysinibacillus</taxon>
    </lineage>
</organism>
<dbReference type="Pfam" id="PF05709">
    <property type="entry name" value="Sipho_tail"/>
    <property type="match status" value="1"/>
</dbReference>